<dbReference type="KEGG" id="kuy:FY550_02505"/>
<organism evidence="2 3">
    <name type="scientific">Kushneria phosphatilytica</name>
    <dbReference type="NCBI Taxonomy" id="657387"/>
    <lineage>
        <taxon>Bacteria</taxon>
        <taxon>Pseudomonadati</taxon>
        <taxon>Pseudomonadota</taxon>
        <taxon>Gammaproteobacteria</taxon>
        <taxon>Oceanospirillales</taxon>
        <taxon>Halomonadaceae</taxon>
        <taxon>Kushneria</taxon>
    </lineage>
</organism>
<gene>
    <name evidence="2" type="ORF">FY550_02505</name>
</gene>
<dbReference type="Proteomes" id="UP000322553">
    <property type="component" value="Chromosome"/>
</dbReference>
<keyword evidence="1" id="KW-0472">Membrane</keyword>
<name>A0A5C0ZU74_9GAMM</name>
<dbReference type="AlphaFoldDB" id="A0A5C0ZU74"/>
<dbReference type="EMBL" id="CP043420">
    <property type="protein sequence ID" value="QEL10110.1"/>
    <property type="molecule type" value="Genomic_DNA"/>
</dbReference>
<evidence type="ECO:0000313" key="3">
    <source>
        <dbReference type="Proteomes" id="UP000322553"/>
    </source>
</evidence>
<sequence>MLNWLNLPWHWLLANVKVFNALTTFATLLVWAGFLQVFLHQVHIARRPRLIINRVLGNHINAYFLIGNMSSGEAFVDSIIARVGTSQGVWELDITDIFEEDIVIDEFEGDRSQRATRRRTLSQGQCLAGITFNTLIRRAAEAHGVTWGDKEHPLHHPELRVDEVELRLGVFHGAEKRYLEARRRFLLENAQGAFSVQPDAMVTHQRNRRYRPR</sequence>
<keyword evidence="1" id="KW-1133">Transmembrane helix</keyword>
<feature type="transmembrane region" description="Helical" evidence="1">
    <location>
        <begin position="20"/>
        <end position="39"/>
    </location>
</feature>
<proteinExistence type="predicted"/>
<protein>
    <submittedName>
        <fullName evidence="2">Uncharacterized protein</fullName>
    </submittedName>
</protein>
<reference evidence="2 3" key="1">
    <citation type="submission" date="2019-08" db="EMBL/GenBank/DDBJ databases">
        <title>Complete genome sequence of Kushneria sp. YCWA18, a halophilic phosphate-solubilizing bacterium isolated from Daqiao saltern in China.</title>
        <authorList>
            <person name="Du G.-X."/>
            <person name="Qu L.-Y."/>
        </authorList>
    </citation>
    <scope>NUCLEOTIDE SEQUENCE [LARGE SCALE GENOMIC DNA]</scope>
    <source>
        <strain evidence="2 3">YCWA18</strain>
    </source>
</reference>
<keyword evidence="3" id="KW-1185">Reference proteome</keyword>
<accession>A0A5C0ZU74</accession>
<evidence type="ECO:0000256" key="1">
    <source>
        <dbReference type="SAM" id="Phobius"/>
    </source>
</evidence>
<keyword evidence="1" id="KW-0812">Transmembrane</keyword>
<evidence type="ECO:0000313" key="2">
    <source>
        <dbReference type="EMBL" id="QEL10110.1"/>
    </source>
</evidence>
<dbReference type="RefSeq" id="WP_139148768.1">
    <property type="nucleotide sequence ID" value="NZ_CP043420.1"/>
</dbReference>